<keyword evidence="7" id="KW-0966">Cell projection</keyword>
<keyword evidence="4" id="KW-0970">Cilium biogenesis/degradation</keyword>
<dbReference type="PANTHER" id="PTHR18879">
    <property type="entry name" value="CENTROSOMAL PROTEIN OF 290 KDA"/>
    <property type="match status" value="1"/>
</dbReference>
<evidence type="ECO:0000313" key="10">
    <source>
        <dbReference type="Proteomes" id="UP001153148"/>
    </source>
</evidence>
<proteinExistence type="predicted"/>
<sequence>KLNTLEEQNFALRTQVKELVDQKLDRDSRLDHFSEALDTRVQEWKRVMEEKDAEIEELQSRLSLLAAQAPNIQIDTERSRVALLTQTLQKQEDQIEDLQNKLTQATKELNEGAAIIEQLGSRRSKLNSSEIDAVAASQLKAVLQQTEERVRLLEGKLKDAEEDAQAKAQEMTEMIVKLREYESGEYGLMEAVDEIKQLRKQRQLRDRQIEELIQSSNKLQEEATSLEEQNMAL</sequence>
<keyword evidence="10" id="KW-1185">Reference proteome</keyword>
<keyword evidence="3" id="KW-0963">Cytoplasm</keyword>
<keyword evidence="5 8" id="KW-0175">Coiled coil</keyword>
<dbReference type="EMBL" id="CAJPIN010020404">
    <property type="protein sequence ID" value="CAG2062449.1"/>
    <property type="molecule type" value="Genomic_DNA"/>
</dbReference>
<comment type="subcellular location">
    <subcellularLocation>
        <location evidence="1">Cytoplasm</location>
        <location evidence="1">Cytoskeleton</location>
        <location evidence="1">Cilium basal body</location>
    </subcellularLocation>
    <subcellularLocation>
        <location evidence="2">Cytoplasm</location>
        <location evidence="2">Cytoskeleton</location>
        <location evidence="2">Microtubule organizing center</location>
        <location evidence="2">Centrosome</location>
    </subcellularLocation>
</comment>
<evidence type="ECO:0000256" key="6">
    <source>
        <dbReference type="ARBA" id="ARBA00023212"/>
    </source>
</evidence>
<organism evidence="9 10">
    <name type="scientific">Timema podura</name>
    <name type="common">Walking stick</name>
    <dbReference type="NCBI Taxonomy" id="61482"/>
    <lineage>
        <taxon>Eukaryota</taxon>
        <taxon>Metazoa</taxon>
        <taxon>Ecdysozoa</taxon>
        <taxon>Arthropoda</taxon>
        <taxon>Hexapoda</taxon>
        <taxon>Insecta</taxon>
        <taxon>Pterygota</taxon>
        <taxon>Neoptera</taxon>
        <taxon>Polyneoptera</taxon>
        <taxon>Phasmatodea</taxon>
        <taxon>Timematodea</taxon>
        <taxon>Timematoidea</taxon>
        <taxon>Timematidae</taxon>
        <taxon>Timema</taxon>
    </lineage>
</organism>
<accession>A0ABN7P8H5</accession>
<feature type="coiled-coil region" evidence="8">
    <location>
        <begin position="2"/>
        <end position="229"/>
    </location>
</feature>
<evidence type="ECO:0000256" key="1">
    <source>
        <dbReference type="ARBA" id="ARBA00004120"/>
    </source>
</evidence>
<evidence type="ECO:0000256" key="5">
    <source>
        <dbReference type="ARBA" id="ARBA00023054"/>
    </source>
</evidence>
<evidence type="ECO:0000256" key="4">
    <source>
        <dbReference type="ARBA" id="ARBA00022794"/>
    </source>
</evidence>
<feature type="non-terminal residue" evidence="9">
    <location>
        <position position="1"/>
    </location>
</feature>
<evidence type="ECO:0000256" key="7">
    <source>
        <dbReference type="ARBA" id="ARBA00023273"/>
    </source>
</evidence>
<evidence type="ECO:0000256" key="2">
    <source>
        <dbReference type="ARBA" id="ARBA00004300"/>
    </source>
</evidence>
<evidence type="ECO:0000256" key="8">
    <source>
        <dbReference type="SAM" id="Coils"/>
    </source>
</evidence>
<dbReference type="PANTHER" id="PTHR18879:SF20">
    <property type="entry name" value="CENTROSOMAL PROTEIN OF 290 KDA"/>
    <property type="match status" value="1"/>
</dbReference>
<evidence type="ECO:0000256" key="3">
    <source>
        <dbReference type="ARBA" id="ARBA00022490"/>
    </source>
</evidence>
<evidence type="ECO:0000313" key="9">
    <source>
        <dbReference type="EMBL" id="CAG2062449.1"/>
    </source>
</evidence>
<dbReference type="Proteomes" id="UP001153148">
    <property type="component" value="Unassembled WGS sequence"/>
</dbReference>
<feature type="non-terminal residue" evidence="9">
    <location>
        <position position="233"/>
    </location>
</feature>
<comment type="caution">
    <text evidence="9">The sequence shown here is derived from an EMBL/GenBank/DDBJ whole genome shotgun (WGS) entry which is preliminary data.</text>
</comment>
<reference evidence="9" key="1">
    <citation type="submission" date="2021-03" db="EMBL/GenBank/DDBJ databases">
        <authorList>
            <person name="Tran Van P."/>
        </authorList>
    </citation>
    <scope>NUCLEOTIDE SEQUENCE</scope>
</reference>
<dbReference type="InterPro" id="IPR026201">
    <property type="entry name" value="Cep290"/>
</dbReference>
<name>A0ABN7P8H5_TIMPD</name>
<protein>
    <submittedName>
        <fullName evidence="9">Uncharacterized protein</fullName>
    </submittedName>
</protein>
<keyword evidence="6" id="KW-0206">Cytoskeleton</keyword>
<gene>
    <name evidence="9" type="ORF">TPAB3V08_LOCUS9400</name>
</gene>